<name>A0A9R0IL69_SPIOL</name>
<reference evidence="2" key="1">
    <citation type="journal article" date="2021" name="Nat. Commun.">
        <title>Genomic analyses provide insights into spinach domestication and the genetic basis of agronomic traits.</title>
        <authorList>
            <person name="Cai X."/>
            <person name="Sun X."/>
            <person name="Xu C."/>
            <person name="Sun H."/>
            <person name="Wang X."/>
            <person name="Ge C."/>
            <person name="Zhang Z."/>
            <person name="Wang Q."/>
            <person name="Fei Z."/>
            <person name="Jiao C."/>
            <person name="Wang Q."/>
        </authorList>
    </citation>
    <scope>NUCLEOTIDE SEQUENCE [LARGE SCALE GENOMIC DNA]</scope>
    <source>
        <strain evidence="2">cv. Varoflay</strain>
    </source>
</reference>
<organism evidence="2 3">
    <name type="scientific">Spinacia oleracea</name>
    <name type="common">Spinach</name>
    <dbReference type="NCBI Taxonomy" id="3562"/>
    <lineage>
        <taxon>Eukaryota</taxon>
        <taxon>Viridiplantae</taxon>
        <taxon>Streptophyta</taxon>
        <taxon>Embryophyta</taxon>
        <taxon>Tracheophyta</taxon>
        <taxon>Spermatophyta</taxon>
        <taxon>Magnoliopsida</taxon>
        <taxon>eudicotyledons</taxon>
        <taxon>Gunneridae</taxon>
        <taxon>Pentapetalae</taxon>
        <taxon>Caryophyllales</taxon>
        <taxon>Chenopodiaceae</taxon>
        <taxon>Chenopodioideae</taxon>
        <taxon>Anserineae</taxon>
        <taxon>Spinacia</taxon>
    </lineage>
</organism>
<dbReference type="RefSeq" id="XP_021850580.1">
    <property type="nucleotide sequence ID" value="XM_021994888.2"/>
</dbReference>
<dbReference type="Proteomes" id="UP000813463">
    <property type="component" value="Chromosome 2"/>
</dbReference>
<evidence type="ECO:0000313" key="2">
    <source>
        <dbReference type="Proteomes" id="UP000813463"/>
    </source>
</evidence>
<reference evidence="3" key="2">
    <citation type="submission" date="2025-08" db="UniProtKB">
        <authorList>
            <consortium name="RefSeq"/>
        </authorList>
    </citation>
    <scope>IDENTIFICATION</scope>
    <source>
        <tissue evidence="3">Leaf</tissue>
    </source>
</reference>
<proteinExistence type="predicted"/>
<protein>
    <submittedName>
        <fullName evidence="3">Uncharacterized protein</fullName>
    </submittedName>
</protein>
<feature type="compositionally biased region" description="Basic and acidic residues" evidence="1">
    <location>
        <begin position="43"/>
        <end position="53"/>
    </location>
</feature>
<gene>
    <name evidence="3" type="primary">LOC110790127</name>
</gene>
<dbReference type="PANTHER" id="PTHR33670:SF15">
    <property type="entry name" value="OS02G0797600 PROTEIN"/>
    <property type="match status" value="1"/>
</dbReference>
<evidence type="ECO:0000313" key="3">
    <source>
        <dbReference type="RefSeq" id="XP_021850580.1"/>
    </source>
</evidence>
<feature type="region of interest" description="Disordered" evidence="1">
    <location>
        <begin position="19"/>
        <end position="63"/>
    </location>
</feature>
<dbReference type="OrthoDB" id="1935097at2759"/>
<dbReference type="GeneID" id="110790127"/>
<evidence type="ECO:0000256" key="1">
    <source>
        <dbReference type="SAM" id="MobiDB-lite"/>
    </source>
</evidence>
<dbReference type="PANTHER" id="PTHR33670">
    <property type="entry name" value="SPLICING FACTOR, PROLINE- AND GLUTAMINE-RICH-LIKE"/>
    <property type="match status" value="1"/>
</dbReference>
<accession>A0A9R0IL69</accession>
<dbReference type="KEGG" id="soe:110790127"/>
<keyword evidence="2" id="KW-1185">Reference proteome</keyword>
<sequence length="152" mass="16910">MATTAILRSHALIQDQFPPRCLRNANPNPRINQSPRCRRRKRSPSDGSRRSDRASPPSKAPVMGHVKILKRGEELKARMLFGGKKLDLGLQLCSTNRLGPDPAVVQKQIRVPDLYAGPTSMVSSPHPSSLPFPSTLVRRSLAESDLRKLLRM</sequence>
<dbReference type="AlphaFoldDB" id="A0A9R0IL69"/>